<dbReference type="PANTHER" id="PTHR31559">
    <property type="entry name" value="PYRIDOXAL 5'-PHOSPHATE SYNTHASE SUBUNIT SNO"/>
    <property type="match status" value="1"/>
</dbReference>
<dbReference type="Proteomes" id="UP000005387">
    <property type="component" value="Unassembled WGS sequence"/>
</dbReference>
<comment type="pathway">
    <text evidence="10">Cofactor biosynthesis; pyridoxal 5'-phosphate biosynthesis.</text>
</comment>
<dbReference type="CDD" id="cd01749">
    <property type="entry name" value="GATase1_PB"/>
    <property type="match status" value="1"/>
</dbReference>
<feature type="binding site" evidence="10 12">
    <location>
        <begin position="59"/>
        <end position="61"/>
    </location>
    <ligand>
        <name>L-glutamine</name>
        <dbReference type="ChEBI" id="CHEBI:58359"/>
    </ligand>
</feature>
<keyword evidence="14" id="KW-1185">Reference proteome</keyword>
<feature type="active site" description="Nucleophile" evidence="10 11">
    <location>
        <position position="91"/>
    </location>
</feature>
<dbReference type="PIRSF" id="PIRSF005639">
    <property type="entry name" value="Glut_amidoT_SNO"/>
    <property type="match status" value="1"/>
</dbReference>
<evidence type="ECO:0000256" key="10">
    <source>
        <dbReference type="HAMAP-Rule" id="MF_01615"/>
    </source>
</evidence>
<organism evidence="13 14">
    <name type="scientific">Paenibacillus curdlanolyticus YK9</name>
    <dbReference type="NCBI Taxonomy" id="717606"/>
    <lineage>
        <taxon>Bacteria</taxon>
        <taxon>Bacillati</taxon>
        <taxon>Bacillota</taxon>
        <taxon>Bacilli</taxon>
        <taxon>Bacillales</taxon>
        <taxon>Paenibacillaceae</taxon>
        <taxon>Paenibacillus</taxon>
    </lineage>
</organism>
<comment type="similarity">
    <text evidence="1 10">Belongs to the glutaminase PdxT/SNO family.</text>
</comment>
<evidence type="ECO:0000313" key="13">
    <source>
        <dbReference type="EMBL" id="EFM10848.1"/>
    </source>
</evidence>
<keyword evidence="2 10" id="KW-0378">Hydrolase</keyword>
<dbReference type="eggNOG" id="COG0311">
    <property type="taxonomic scope" value="Bacteria"/>
</dbReference>
<dbReference type="GO" id="GO:0042823">
    <property type="term" value="P:pyridoxal phosphate biosynthetic process"/>
    <property type="evidence" value="ECO:0007669"/>
    <property type="project" value="UniProtKB-UniRule"/>
</dbReference>
<dbReference type="GO" id="GO:0008614">
    <property type="term" value="P:pyridoxine metabolic process"/>
    <property type="evidence" value="ECO:0007669"/>
    <property type="project" value="TreeGrafter"/>
</dbReference>
<dbReference type="EC" id="4.3.3.6" evidence="10"/>
<feature type="active site" description="Charge relay system" evidence="10 11">
    <location>
        <position position="182"/>
    </location>
</feature>
<protein>
    <recommendedName>
        <fullName evidence="10">Pyridoxal 5'-phosphate synthase subunit PdxT</fullName>
        <ecNumber evidence="10">4.3.3.6</ecNumber>
    </recommendedName>
    <alternativeName>
        <fullName evidence="10">Pdx2</fullName>
    </alternativeName>
    <alternativeName>
        <fullName evidence="10">Pyridoxal 5'-phosphate synthase glutaminase subunit</fullName>
        <ecNumber evidence="10">3.5.1.2</ecNumber>
    </alternativeName>
</protein>
<dbReference type="FunFam" id="3.40.50.880:FF:000010">
    <property type="entry name" value="uncharacterized protein LOC100176842 isoform X2"/>
    <property type="match status" value="1"/>
</dbReference>
<dbReference type="EMBL" id="AEDD01000005">
    <property type="protein sequence ID" value="EFM10848.1"/>
    <property type="molecule type" value="Genomic_DNA"/>
</dbReference>
<evidence type="ECO:0000256" key="9">
    <source>
        <dbReference type="ARBA" id="ARBA00064749"/>
    </source>
</evidence>
<dbReference type="InterPro" id="IPR002161">
    <property type="entry name" value="PdxT/SNO"/>
</dbReference>
<dbReference type="PANTHER" id="PTHR31559:SF0">
    <property type="entry name" value="PYRIDOXAL 5'-PHOSPHATE SYNTHASE SUBUNIT SNO1-RELATED"/>
    <property type="match status" value="1"/>
</dbReference>
<dbReference type="InterPro" id="IPR029062">
    <property type="entry name" value="Class_I_gatase-like"/>
</dbReference>
<comment type="catalytic activity">
    <reaction evidence="7 10">
        <text>L-glutamine + H2O = L-glutamate + NH4(+)</text>
        <dbReference type="Rhea" id="RHEA:15889"/>
        <dbReference type="ChEBI" id="CHEBI:15377"/>
        <dbReference type="ChEBI" id="CHEBI:28938"/>
        <dbReference type="ChEBI" id="CHEBI:29985"/>
        <dbReference type="ChEBI" id="CHEBI:58359"/>
        <dbReference type="EC" id="3.5.1.2"/>
    </reaction>
</comment>
<keyword evidence="5 10" id="KW-0456">Lyase</keyword>
<dbReference type="UniPathway" id="UPA00245"/>
<evidence type="ECO:0000256" key="5">
    <source>
        <dbReference type="ARBA" id="ARBA00023239"/>
    </source>
</evidence>
<comment type="subunit">
    <text evidence="9 10">In the presence of PdxS, forms a dodecamer of heterodimers. Only shows activity in the heterodimer.</text>
</comment>
<evidence type="ECO:0000256" key="3">
    <source>
        <dbReference type="ARBA" id="ARBA00022898"/>
    </source>
</evidence>
<dbReference type="PROSITE" id="PS01236">
    <property type="entry name" value="PDXT_SNO_1"/>
    <property type="match status" value="1"/>
</dbReference>
<evidence type="ECO:0000256" key="11">
    <source>
        <dbReference type="PIRSR" id="PIRSR005639-1"/>
    </source>
</evidence>
<reference evidence="13 14" key="1">
    <citation type="submission" date="2010-07" db="EMBL/GenBank/DDBJ databases">
        <title>The draft genome of Paenibacillus curdlanolyticus YK9.</title>
        <authorList>
            <consortium name="US DOE Joint Genome Institute (JGI-PGF)"/>
            <person name="Lucas S."/>
            <person name="Copeland A."/>
            <person name="Lapidus A."/>
            <person name="Cheng J.-F."/>
            <person name="Bruce D."/>
            <person name="Goodwin L."/>
            <person name="Pitluck S."/>
            <person name="Land M.L."/>
            <person name="Hauser L."/>
            <person name="Chang Y.-J."/>
            <person name="Jeffries C."/>
            <person name="Anderson I.J."/>
            <person name="Johnson E."/>
            <person name="Loganathan U."/>
            <person name="Mulhopadhyay B."/>
            <person name="Kyrpides N."/>
            <person name="Woyke T.J."/>
        </authorList>
    </citation>
    <scope>NUCLEOTIDE SEQUENCE [LARGE SCALE GENOMIC DNA]</scope>
    <source>
        <strain evidence="13 14">YK9</strain>
    </source>
</reference>
<dbReference type="GO" id="GO:0004359">
    <property type="term" value="F:glutaminase activity"/>
    <property type="evidence" value="ECO:0007669"/>
    <property type="project" value="UniProtKB-UniRule"/>
</dbReference>
<sequence length="207" mass="22466">MVKLRNGGKAGIVMKIGVLALQGAVVEHIRSLELAGAEAVAIKRVEELEGLDGLVVPGGESTTIGKLMRKYGFIEAIREFSAQGKAVFGTCAGLIVLASEIEGQDEAHLELMNMKVQRNAFGRQRESFETDLNVTGINEPIRAVFIRAPLIAEVGEGVEVISTYKDEIVAARQNHLLACSFHPELTDDYRLHAYFVDMAREAAAGRS</sequence>
<evidence type="ECO:0000256" key="2">
    <source>
        <dbReference type="ARBA" id="ARBA00022801"/>
    </source>
</evidence>
<dbReference type="GO" id="GO:0036381">
    <property type="term" value="F:pyridoxal 5'-phosphate synthase (glutamine hydrolysing) activity"/>
    <property type="evidence" value="ECO:0007669"/>
    <property type="project" value="UniProtKB-UniRule"/>
</dbReference>
<dbReference type="NCBIfam" id="TIGR03800">
    <property type="entry name" value="PLP_synth_Pdx2"/>
    <property type="match status" value="1"/>
</dbReference>
<dbReference type="GO" id="GO:0005829">
    <property type="term" value="C:cytosol"/>
    <property type="evidence" value="ECO:0007669"/>
    <property type="project" value="TreeGrafter"/>
</dbReference>
<evidence type="ECO:0000256" key="6">
    <source>
        <dbReference type="ARBA" id="ARBA00047992"/>
    </source>
</evidence>
<feature type="binding site" evidence="10 12">
    <location>
        <begin position="146"/>
        <end position="147"/>
    </location>
    <ligand>
        <name>L-glutamine</name>
        <dbReference type="ChEBI" id="CHEBI:58359"/>
    </ligand>
</feature>
<evidence type="ECO:0000256" key="4">
    <source>
        <dbReference type="ARBA" id="ARBA00022962"/>
    </source>
</evidence>
<dbReference type="EC" id="3.5.1.2" evidence="10"/>
<dbReference type="PROSITE" id="PS51273">
    <property type="entry name" value="GATASE_TYPE_1"/>
    <property type="match status" value="1"/>
</dbReference>
<keyword evidence="13" id="KW-0808">Transferase</keyword>
<name>E0I8W4_9BACL</name>
<comment type="function">
    <text evidence="8 10">Catalyzes the hydrolysis of glutamine to glutamate and ammonia as part of the biosynthesis of pyridoxal 5'-phosphate. The resulting ammonia molecule is channeled to the active site of PdxS.</text>
</comment>
<gene>
    <name evidence="10" type="primary">pdxT</name>
    <name evidence="13" type="ORF">PaecuDRAFT_2095</name>
</gene>
<keyword evidence="4 10" id="KW-0315">Glutamine amidotransferase</keyword>
<evidence type="ECO:0000256" key="7">
    <source>
        <dbReference type="ARBA" id="ARBA00049534"/>
    </source>
</evidence>
<feature type="binding site" evidence="10 12">
    <location>
        <position position="118"/>
    </location>
    <ligand>
        <name>L-glutamine</name>
        <dbReference type="ChEBI" id="CHEBI:58359"/>
    </ligand>
</feature>
<evidence type="ECO:0000313" key="14">
    <source>
        <dbReference type="Proteomes" id="UP000005387"/>
    </source>
</evidence>
<proteinExistence type="inferred from homology"/>
<dbReference type="GO" id="GO:0016740">
    <property type="term" value="F:transferase activity"/>
    <property type="evidence" value="ECO:0007669"/>
    <property type="project" value="UniProtKB-KW"/>
</dbReference>
<accession>E0I8W4</accession>
<dbReference type="Pfam" id="PF01174">
    <property type="entry name" value="SNO"/>
    <property type="match status" value="1"/>
</dbReference>
<dbReference type="PROSITE" id="PS51130">
    <property type="entry name" value="PDXT_SNO_2"/>
    <property type="match status" value="1"/>
</dbReference>
<dbReference type="HAMAP" id="MF_01615">
    <property type="entry name" value="PdxT"/>
    <property type="match status" value="1"/>
</dbReference>
<dbReference type="GO" id="GO:1903600">
    <property type="term" value="C:glutaminase complex"/>
    <property type="evidence" value="ECO:0007669"/>
    <property type="project" value="TreeGrafter"/>
</dbReference>
<dbReference type="InterPro" id="IPR021196">
    <property type="entry name" value="PdxT/SNO_CS"/>
</dbReference>
<dbReference type="STRING" id="717606.PaecuDRAFT_2095"/>
<dbReference type="SUPFAM" id="SSF52317">
    <property type="entry name" value="Class I glutamine amidotransferase-like"/>
    <property type="match status" value="1"/>
</dbReference>
<evidence type="ECO:0000256" key="12">
    <source>
        <dbReference type="PIRSR" id="PIRSR005639-2"/>
    </source>
</evidence>
<keyword evidence="3 10" id="KW-0663">Pyridoxal phosphate</keyword>
<comment type="catalytic activity">
    <reaction evidence="6 10">
        <text>aldehydo-D-ribose 5-phosphate + D-glyceraldehyde 3-phosphate + L-glutamine = pyridoxal 5'-phosphate + L-glutamate + phosphate + 3 H2O + H(+)</text>
        <dbReference type="Rhea" id="RHEA:31507"/>
        <dbReference type="ChEBI" id="CHEBI:15377"/>
        <dbReference type="ChEBI" id="CHEBI:15378"/>
        <dbReference type="ChEBI" id="CHEBI:29985"/>
        <dbReference type="ChEBI" id="CHEBI:43474"/>
        <dbReference type="ChEBI" id="CHEBI:58273"/>
        <dbReference type="ChEBI" id="CHEBI:58359"/>
        <dbReference type="ChEBI" id="CHEBI:59776"/>
        <dbReference type="ChEBI" id="CHEBI:597326"/>
        <dbReference type="EC" id="4.3.3.6"/>
    </reaction>
</comment>
<dbReference type="AlphaFoldDB" id="E0I8W4"/>
<evidence type="ECO:0000256" key="1">
    <source>
        <dbReference type="ARBA" id="ARBA00008345"/>
    </source>
</evidence>
<evidence type="ECO:0000256" key="8">
    <source>
        <dbReference type="ARBA" id="ARBA00054599"/>
    </source>
</evidence>
<feature type="active site" description="Charge relay system" evidence="10 11">
    <location>
        <position position="184"/>
    </location>
</feature>
<dbReference type="Gene3D" id="3.40.50.880">
    <property type="match status" value="1"/>
</dbReference>
<dbReference type="GO" id="GO:0006543">
    <property type="term" value="P:L-glutamine catabolic process"/>
    <property type="evidence" value="ECO:0007669"/>
    <property type="project" value="UniProtKB-UniRule"/>
</dbReference>